<feature type="compositionally biased region" description="Low complexity" evidence="1">
    <location>
        <begin position="146"/>
        <end position="170"/>
    </location>
</feature>
<dbReference type="InterPro" id="IPR021457">
    <property type="entry name" value="DUF3108"/>
</dbReference>
<keyword evidence="3" id="KW-1185">Reference proteome</keyword>
<reference evidence="3" key="1">
    <citation type="journal article" date="2019" name="Int. J. Syst. Evol. Microbiol.">
        <title>The Global Catalogue of Microorganisms (GCM) 10K type strain sequencing project: providing services to taxonomists for standard genome sequencing and annotation.</title>
        <authorList>
            <consortium name="The Broad Institute Genomics Platform"/>
            <consortium name="The Broad Institute Genome Sequencing Center for Infectious Disease"/>
            <person name="Wu L."/>
            <person name="Ma J."/>
        </authorList>
    </citation>
    <scope>NUCLEOTIDE SEQUENCE [LARGE SCALE GENOMIC DNA]</scope>
    <source>
        <strain evidence="3">LMG 29894</strain>
    </source>
</reference>
<gene>
    <name evidence="2" type="ORF">ACFOW7_11785</name>
</gene>
<name>A0ABV8MSA4_9NEIS</name>
<feature type="region of interest" description="Disordered" evidence="1">
    <location>
        <begin position="146"/>
        <end position="173"/>
    </location>
</feature>
<accession>A0ABV8MSA4</accession>
<evidence type="ECO:0000313" key="2">
    <source>
        <dbReference type="EMBL" id="MFC4160028.1"/>
    </source>
</evidence>
<proteinExistence type="predicted"/>
<dbReference type="Pfam" id="PF11306">
    <property type="entry name" value="DUF3108"/>
    <property type="match status" value="1"/>
</dbReference>
<evidence type="ECO:0000313" key="3">
    <source>
        <dbReference type="Proteomes" id="UP001595791"/>
    </source>
</evidence>
<dbReference type="RefSeq" id="WP_378164413.1">
    <property type="nucleotide sequence ID" value="NZ_JBHSBU010000001.1"/>
</dbReference>
<sequence>MPRWLTPTLAGALALSVLLHLGLALGDSAWALREADSLDEPVVTPTERKLKQQSLNAADADALASVTPVDTLVIRFGRPASPAPLAVPTRPAKQPPRPPTSSAVRHVERSSKALPQPLALLDPPVPEPMVVAEPAPAVVDAAVSADPTSGATAAPPAAEPAAPSAPARPTLNIDPGFPRRIDVAYIAKGLVEAEHHWRAEGNRYRIETRAEFVGRSFELRSEGEIGAHGLIPHRFTEWRSPQTATPRYQIDFDWAGRQVRYGEPGQQKQAELAAGAQDIFSAAYQFALQGSALPTFTLQIVTGRNSYQVPFELKGEAELLLSGRRISTLVLAGQHDKRRFQFYLAPDWHNLPVRIAFDDGTRSVDLTAVAISLDGRPVLERIERAPRDR</sequence>
<dbReference type="Proteomes" id="UP001595791">
    <property type="component" value="Unassembled WGS sequence"/>
</dbReference>
<evidence type="ECO:0000256" key="1">
    <source>
        <dbReference type="SAM" id="MobiDB-lite"/>
    </source>
</evidence>
<protein>
    <submittedName>
        <fullName evidence="2">DUF3108 domain-containing protein</fullName>
    </submittedName>
</protein>
<organism evidence="2 3">
    <name type="scientific">Chitinimonas lacunae</name>
    <dbReference type="NCBI Taxonomy" id="1963018"/>
    <lineage>
        <taxon>Bacteria</taxon>
        <taxon>Pseudomonadati</taxon>
        <taxon>Pseudomonadota</taxon>
        <taxon>Betaproteobacteria</taxon>
        <taxon>Neisseriales</taxon>
        <taxon>Chitinibacteraceae</taxon>
        <taxon>Chitinimonas</taxon>
    </lineage>
</organism>
<feature type="region of interest" description="Disordered" evidence="1">
    <location>
        <begin position="83"/>
        <end position="119"/>
    </location>
</feature>
<dbReference type="EMBL" id="JBHSBU010000001">
    <property type="protein sequence ID" value="MFC4160028.1"/>
    <property type="molecule type" value="Genomic_DNA"/>
</dbReference>
<comment type="caution">
    <text evidence="2">The sequence shown here is derived from an EMBL/GenBank/DDBJ whole genome shotgun (WGS) entry which is preliminary data.</text>
</comment>